<feature type="coiled-coil region" evidence="3">
    <location>
        <begin position="1331"/>
        <end position="1365"/>
    </location>
</feature>
<keyword evidence="5" id="KW-1133">Transmembrane helix</keyword>
<evidence type="ECO:0000256" key="2">
    <source>
        <dbReference type="ARBA" id="ARBA00022612"/>
    </source>
</evidence>
<evidence type="ECO:0000256" key="4">
    <source>
        <dbReference type="SAM" id="MobiDB-lite"/>
    </source>
</evidence>
<evidence type="ECO:0000256" key="3">
    <source>
        <dbReference type="SAM" id="Coils"/>
    </source>
</evidence>
<keyword evidence="1" id="KW-1245">Viral tail assembly</keyword>
<feature type="region of interest" description="Disordered" evidence="4">
    <location>
        <begin position="1852"/>
        <end position="1872"/>
    </location>
</feature>
<name>A0AAF0GIG5_9CAUD</name>
<feature type="transmembrane region" description="Helical" evidence="5">
    <location>
        <begin position="884"/>
        <end position="904"/>
    </location>
</feature>
<dbReference type="InterPro" id="IPR010090">
    <property type="entry name" value="Phage_tape_meas"/>
</dbReference>
<keyword evidence="5" id="KW-0472">Membrane</keyword>
<gene>
    <name evidence="8" type="primary">44</name>
    <name evidence="8" type="ORF">SEA_TROGGLEHUMPER_44</name>
</gene>
<dbReference type="InterPro" id="IPR008258">
    <property type="entry name" value="Transglycosylase_SLT_dom_1"/>
</dbReference>
<feature type="coiled-coil region" evidence="3">
    <location>
        <begin position="1081"/>
        <end position="1157"/>
    </location>
</feature>
<dbReference type="NCBIfam" id="TIGR01760">
    <property type="entry name" value="tape_meas_TP901"/>
    <property type="match status" value="1"/>
</dbReference>
<reference evidence="8" key="1">
    <citation type="submission" date="2023-03" db="EMBL/GenBank/DDBJ databases">
        <authorList>
            <person name="Aguilar E."/>
            <person name="Antigua R."/>
            <person name="Antonino C."/>
            <person name="Bisram R."/>
            <person name="Chen J."/>
            <person name="Davilmar B."/>
            <person name="Del R.K."/>
            <person name="Germosen J."/>
            <person name="Hernandez J."/>
            <person name="Kelloggs L."/>
            <person name="Lema C."/>
            <person name="Li J."/>
            <person name="Melendez A."/>
            <person name="Mohammed I."/>
            <person name="Ryan A."/>
            <person name="Singh S."/>
            <person name="Tariq H."/>
            <person name="Golebiewska U.P."/>
            <person name="Russell D.A."/>
            <person name="Jacobs-Sera D."/>
            <person name="Hatfull G.F."/>
        </authorList>
    </citation>
    <scope>NUCLEOTIDE SEQUENCE</scope>
</reference>
<protein>
    <submittedName>
        <fullName evidence="8">Tape measure protein</fullName>
    </submittedName>
</protein>
<feature type="transmembrane region" description="Helical" evidence="5">
    <location>
        <begin position="626"/>
        <end position="644"/>
    </location>
</feature>
<keyword evidence="9" id="KW-1185">Reference proteome</keyword>
<feature type="transmembrane region" description="Helical" evidence="5">
    <location>
        <begin position="2789"/>
        <end position="2812"/>
    </location>
</feature>
<feature type="domain" description="Transglycosylase SLT" evidence="6">
    <location>
        <begin position="2438"/>
        <end position="2519"/>
    </location>
</feature>
<feature type="coiled-coil region" evidence="3">
    <location>
        <begin position="1193"/>
        <end position="1220"/>
    </location>
</feature>
<evidence type="ECO:0000313" key="8">
    <source>
        <dbReference type="EMBL" id="WGH21928.1"/>
    </source>
</evidence>
<proteinExistence type="predicted"/>
<feature type="domain" description="Phage tail tape measure protein" evidence="7">
    <location>
        <begin position="346"/>
        <end position="544"/>
    </location>
</feature>
<accession>A0AAF0GIG5</accession>
<feature type="transmembrane region" description="Helical" evidence="5">
    <location>
        <begin position="850"/>
        <end position="872"/>
    </location>
</feature>
<keyword evidence="5" id="KW-0812">Transmembrane</keyword>
<feature type="transmembrane region" description="Helical" evidence="5">
    <location>
        <begin position="2818"/>
        <end position="2837"/>
    </location>
</feature>
<dbReference type="Pfam" id="PF01464">
    <property type="entry name" value="SLT"/>
    <property type="match status" value="1"/>
</dbReference>
<evidence type="ECO:0000259" key="7">
    <source>
        <dbReference type="Pfam" id="PF10145"/>
    </source>
</evidence>
<keyword evidence="3" id="KW-0175">Coiled coil</keyword>
<dbReference type="EMBL" id="OQ709222">
    <property type="protein sequence ID" value="WGH21928.1"/>
    <property type="molecule type" value="Genomic_DNA"/>
</dbReference>
<feature type="transmembrane region" description="Helical" evidence="5">
    <location>
        <begin position="781"/>
        <end position="805"/>
    </location>
</feature>
<evidence type="ECO:0000256" key="5">
    <source>
        <dbReference type="SAM" id="Phobius"/>
    </source>
</evidence>
<dbReference type="Pfam" id="PF10145">
    <property type="entry name" value="PhageMin_Tail"/>
    <property type="match status" value="1"/>
</dbReference>
<dbReference type="SUPFAM" id="SSF53955">
    <property type="entry name" value="Lysozyme-like"/>
    <property type="match status" value="1"/>
</dbReference>
<sequence length="2915" mass="302952">MLASQSAVNIAVRVTAAKALATLASLNLNLQKVEVSGMAAGTVLDAIAGASAGVTAGLSGASVEAALLARNLALISKSGGPAAKRLVDVGVGAELAAPAMLTASVSAAALSRVMGPLAVQSAVVANSLRTLATVSNTSAVAQAKADAIRQASADKSAASQILAAEKVRAARAKTDAAVRVADNSVIASDGKVAASAARTSAEITASQAKADAARERSAAVAASSAAAIAAANSRAAASAATAAAAGAAGAAGAGAAGAGAAGAAAARGLMGIGGGIDQASEKMRSFGSKTQWTGRQLAVNFTAPLLLAGGAAIKWGNDQEKAWTMVRKVYGDGSQEQLAESDRVREKLDMLSTTYGKNREEIYATAEAWASLGMTGGSLAKATQSSVEASLMGNMSLEKSTQGLIAIQSQFKLSTTEAKTALMEMNAIANVGPTELGPLIDGMARSGSVARDAGISVGELASLIEQLSPATGTATTAGNGFKSFIASIVAPTKAAREEFAKYGMDLEKWRANSTPVVDRLKEMGELYARMNADQRTEFTKDIGGKYQMGRLGEALSGMNDANSFFSKSMAAVADSVKNANGELEAGSNALKVWNEEMQVVMESDPQKFAQMWQVIKNSLVDAFKPIVPVLLNIVLVIAKMFKWFAALPDPVKKFSIYALALLAVIGPFIMIGASLVLLLGSLGTGFVYAAAGVAALGRGIAWLASGKLFGVMAGLFGRLVGIVALAGTKINMLWARTWAILTGQNIAGAARNTSIWSKFWVTKGRVSAGGAAANSGIIQVFFARIATMYVAVLPKFAAIWAKFWVTKGRVSAGGAAANSGIIQVFFARVALMYTAGTAAIAARWAALQLFLARATATGAVAVALRWGTLMLWMQTTMVPMVRNVLGMMALLMTNMLRIIAMGAMTLVRALVMPIVSAIGTAVVAIAAFLGIPVWAVAAIIAVVVLAVAAIIKWRTQIWDAIKAIGRWFGQLPGVIGRALVGAWRAIVEVGKRIRQSLSDAFNPWQRHSPSLVDNVRSGTDAIIAAYGDAGSVVRREMSAARDAVVAFSKTSAGLTANADQVKFQENRDKISAVDPGSVPLFDNLRNQQKTLQAQIDVVNRAVENQKGVVTQWQDRIKLADKDIESLNKRLAELQKVVDRTSEALSTAKSQLEEFSNAQITGTQAASDAIFENEMAQKRLRLEIMRLEETGGAIDDIADKYQRLQGDIETLSGRREELRAGGAGSDILATYDKMIADLRKQQGNLAQGGTDKISKAQDALKKLQSQAEKMDLENSLKFDPLNRQIEKMTSNVKEMPFGVIVAGITASKAAVEAATTANDRATTAYNEQKTIIDAATEARDGMNDRMAEEQDRLDALVKIQDELKEAYDSVTEAMNVAVEAADVLTEKQEKAAKAAEAGTEAVDELGSALDSLGDPDIGLPDPESLDLDQWAKEFEDTLNAEFEGISLNPFKDVQWGEMGKTIIRGIGKAIGGADVEAEFAKAFQPGTGGIDWGPWLVGGERGQSWGDFFTGIWNDMVGGVVTALVGKDIGVIFRNGIEEGSGGIDWGAIFLGTAGDRTLIGNVVDFFGIAKSWGGDIINGLGQGIADILADPWKWVAEHITGPIGDAFKSLFGIHSPSTVFAEWGGDMIRGLGEGLANTIQGVLDWFAGLPQRVLDAIGDLGAWLGGKFSDALVWVRDHLPEWAQGIFDWFVNLPQNTLNAIGDLGAWLGGKFSEALTAVRDGLPGWAQGIFDWFVNLPGNVVGALGDARTWLVETGRNVLEGLFDGMGGFIDKLKRWVADKVPSAIRGPVESALGIHSPSRVFMGIGRNVGEGLILGLQSKQDGVISAAQTLANQVGSVVVPNMKLDNLTSPTASTPSINGGANTAAKPKLDPISQAPTETAKLASGAQQAMTAYQTATGGQLDAIHSDYAGTFEAIKTETVAKVSEMTTGQLLVTGTGNAALTAQQAAYSVTTVAGQTLLKDNVIGIQSKMAAGLSAVTAASGTDLTKIMSGTRDSLAGLATDTNQQISGQFNNMSSNIATTFNDGIAPVFAAFGPMLDQTAGWFASTVDNIGGIWSGIQGQTAEPARFVINRVYNDGIKSAWNNVNGWLGLAPLPDFVAPFETGGLVNRANLVNPRTPRSVVSGGKLSGSSTGDKTLFAGKGGEYVLTEKMTKDVGLGRLEAWRRAANSGKSTEGAASTFLEPVLARATGGPIRPGVIDEVYKQLQGKKNSPYDYGGGGGTRGYDCSGWTGAVHKILTGGSPVGRIWTTESNFPSFGYKRGKDGYWSMGVHNGGGGMNSHTAGTLDGTNFESGGAHNTSTWGGPAAGTIHPQFENQWYLPELGGVFQGTAGGGSGPTMMQRVEEAYKAVMDPIKAAVPSGPGGMGAFPGQALGKFDGDVWGFLSGKANEYDAANASMGNIAYDLTAGVEQWRGTVKQALSMLGLPASLDEPTLRRMQQESGGNPNAINLTDSNAMAGTPSKGLMQVIDPTFLAHKMAGYDNIWAPLDNILASLRYAQSRYGSVEAAYGQAGGYDDGGIARGKGFLAKNVIAPERVLDPRETVAFENLIPLASKLLNGSGAGSVSTASAVDIVEQGVTAAFTGNPEVGRAITGSSLDALDGWAQSWDPLFYDATATASNAVADATKGVASATDKVSSTLGIGLDGMTKSLANFTAVGEQISSAVSAMVVLAQASIAAGNGEEVDWGAVGGAINGILAAGAGLLEMIPDQQAEYWSEVDTTAMTPEQRKAAKAQLDAANFGKGLLQFAKDAGPSILNGIGSIAAGVGSVVTTMAPLIPIAAAMAATGNIAGAALALLPGILTSILTMVPLIIQAITQIVPALITAIIKFFAGFMPGAERAYADYTAASEAASGAQAKTEANNAKKAADDAKAAAGAHVANGDKVTVNLYGDISMPNVRTAGDASEIIDYLASIPN</sequence>
<feature type="transmembrane region" description="Helical" evidence="5">
    <location>
        <begin position="2755"/>
        <end position="2777"/>
    </location>
</feature>
<evidence type="ECO:0000256" key="1">
    <source>
        <dbReference type="ARBA" id="ARBA00022465"/>
    </source>
</evidence>
<dbReference type="CDD" id="cd13402">
    <property type="entry name" value="LT_TF-like"/>
    <property type="match status" value="1"/>
</dbReference>
<feature type="transmembrane region" description="Helical" evidence="5">
    <location>
        <begin position="934"/>
        <end position="953"/>
    </location>
</feature>
<feature type="transmembrane region" description="Helical" evidence="5">
    <location>
        <begin position="656"/>
        <end position="679"/>
    </location>
</feature>
<dbReference type="GO" id="GO:0098003">
    <property type="term" value="P:viral tail assembly"/>
    <property type="evidence" value="ECO:0007669"/>
    <property type="project" value="UniProtKB-KW"/>
</dbReference>
<feature type="transmembrane region" description="Helical" evidence="5">
    <location>
        <begin position="825"/>
        <end position="844"/>
    </location>
</feature>
<organism evidence="8 9">
    <name type="scientific">Rhodococcus phage Trogglehumper</name>
    <dbReference type="NCBI Taxonomy" id="3038381"/>
    <lineage>
        <taxon>Viruses</taxon>
        <taxon>Duplodnaviria</taxon>
        <taxon>Heunggongvirae</taxon>
        <taxon>Uroviricota</taxon>
        <taxon>Caudoviricetes</taxon>
        <taxon>Caudoviricetes incertae sedis</taxon>
        <taxon>Trogglehumpervirus</taxon>
        <taxon>Trogglehumpervirus trogglehumper</taxon>
    </lineage>
</organism>
<dbReference type="Proteomes" id="UP001242841">
    <property type="component" value="Segment"/>
</dbReference>
<dbReference type="PANTHER" id="PTHR37813:SF1">
    <property type="entry name" value="FELS-2 PROPHAGE PROTEIN"/>
    <property type="match status" value="1"/>
</dbReference>
<evidence type="ECO:0000259" key="6">
    <source>
        <dbReference type="Pfam" id="PF01464"/>
    </source>
</evidence>
<dbReference type="InterPro" id="IPR023346">
    <property type="entry name" value="Lysozyme-like_dom_sf"/>
</dbReference>
<dbReference type="PANTHER" id="PTHR37813">
    <property type="entry name" value="FELS-2 PROPHAGE PROTEIN"/>
    <property type="match status" value="1"/>
</dbReference>
<evidence type="ECO:0000313" key="9">
    <source>
        <dbReference type="Proteomes" id="UP001242841"/>
    </source>
</evidence>
<keyword evidence="2" id="KW-1188">Viral release from host cell</keyword>
<feature type="transmembrane region" description="Helical" evidence="5">
    <location>
        <begin position="910"/>
        <end position="929"/>
    </location>
</feature>
<feature type="compositionally biased region" description="Polar residues" evidence="4">
    <location>
        <begin position="1852"/>
        <end position="1863"/>
    </location>
</feature>